<keyword evidence="2" id="KW-0679">Respiratory chain</keyword>
<proteinExistence type="inferred from homology"/>
<comment type="subcellular location">
    <subcellularLocation>
        <location evidence="2">Mitochondrion membrane</location>
        <topology evidence="2">Multi-pass membrane protein</topology>
    </subcellularLocation>
</comment>
<keyword evidence="2" id="KW-0520">NAD</keyword>
<name>A0A515MN47_9LECA</name>
<dbReference type="AlphaFoldDB" id="A0A515MN47"/>
<gene>
    <name evidence="3" type="primary">nad6</name>
</gene>
<reference evidence="3" key="1">
    <citation type="submission" date="2018-12" db="EMBL/GenBank/DDBJ databases">
        <title>The complete mitochondrial genome of the lichenized fungus Bacida sorediata.</title>
        <authorList>
            <person name="Gossweiler A.D."/>
            <person name="Keepers K.G."/>
            <person name="Pogoda C.S."/>
            <person name="Bailey D.W."/>
            <person name="Tripp E.A."/>
            <person name="Lendemer J.C."/>
            <person name="Kane N.C."/>
        </authorList>
    </citation>
    <scope>NUCLEOTIDE SEQUENCE</scope>
</reference>
<feature type="transmembrane region" description="Helical" evidence="2">
    <location>
        <begin position="106"/>
        <end position="122"/>
    </location>
</feature>
<comment type="catalytic activity">
    <reaction evidence="2">
        <text>a ubiquinone + NADH + 5 H(+)(in) = a ubiquinol + NAD(+) + 4 H(+)(out)</text>
        <dbReference type="Rhea" id="RHEA:29091"/>
        <dbReference type="Rhea" id="RHEA-COMP:9565"/>
        <dbReference type="Rhea" id="RHEA-COMP:9566"/>
        <dbReference type="ChEBI" id="CHEBI:15378"/>
        <dbReference type="ChEBI" id="CHEBI:16389"/>
        <dbReference type="ChEBI" id="CHEBI:17976"/>
        <dbReference type="ChEBI" id="CHEBI:57540"/>
        <dbReference type="ChEBI" id="CHEBI:57945"/>
        <dbReference type="EC" id="7.1.1.2"/>
    </reaction>
</comment>
<dbReference type="InterPro" id="IPR042106">
    <property type="entry name" value="Nuo/plastoQ_OxRdtase_6_NuoJ"/>
</dbReference>
<feature type="transmembrane region" description="Helical" evidence="2">
    <location>
        <begin position="20"/>
        <end position="40"/>
    </location>
</feature>
<keyword evidence="1 2" id="KW-0496">Mitochondrion</keyword>
<keyword evidence="2" id="KW-0812">Transmembrane</keyword>
<feature type="transmembrane region" description="Helical" evidence="2">
    <location>
        <begin position="74"/>
        <end position="94"/>
    </location>
</feature>
<evidence type="ECO:0000256" key="2">
    <source>
        <dbReference type="RuleBase" id="RU004430"/>
    </source>
</evidence>
<dbReference type="InterPro" id="IPR001457">
    <property type="entry name" value="NADH_UbQ/plastoQ_OxRdtase_su6"/>
</dbReference>
<keyword evidence="2" id="KW-0830">Ubiquinone</keyword>
<dbReference type="GO" id="GO:0008137">
    <property type="term" value="F:NADH dehydrogenase (ubiquinone) activity"/>
    <property type="evidence" value="ECO:0007669"/>
    <property type="project" value="UniProtKB-UniRule"/>
</dbReference>
<dbReference type="EC" id="7.1.1.2" evidence="2"/>
<dbReference type="PANTHER" id="PTHR33269">
    <property type="entry name" value="NADH-UBIQUINONE OXIDOREDUCTASE CHAIN 6"/>
    <property type="match status" value="1"/>
</dbReference>
<organism evidence="3">
    <name type="scientific">Bacidia sorediata</name>
    <dbReference type="NCBI Taxonomy" id="1885590"/>
    <lineage>
        <taxon>Eukaryota</taxon>
        <taxon>Fungi</taxon>
        <taxon>Dikarya</taxon>
        <taxon>Ascomycota</taxon>
        <taxon>Pezizomycotina</taxon>
        <taxon>Lecanoromycetes</taxon>
        <taxon>OSLEUM clade</taxon>
        <taxon>Lecanoromycetidae</taxon>
        <taxon>Lecanorales</taxon>
        <taxon>Lecanorineae</taxon>
        <taxon>Ramalinaceae</taxon>
        <taxon>Bacidia</taxon>
    </lineage>
</organism>
<comment type="similarity">
    <text evidence="2">Belongs to the complex I subunit 6 family.</text>
</comment>
<feature type="transmembrane region" description="Helical" evidence="2">
    <location>
        <begin position="191"/>
        <end position="214"/>
    </location>
</feature>
<keyword evidence="2" id="KW-1133">Transmembrane helix</keyword>
<comment type="function">
    <text evidence="2">Core subunit of the mitochondrial membrane respiratory chain NADH dehydrogenase (Complex I) which catalyzes electron transfer from NADH through the respiratory chain, using ubiquinone as an electron acceptor. Essential for the catalytic activity and assembly of complex I.</text>
</comment>
<keyword evidence="2" id="KW-0249">Electron transport</keyword>
<evidence type="ECO:0000313" key="3">
    <source>
        <dbReference type="EMBL" id="QDM58067.1"/>
    </source>
</evidence>
<dbReference type="GO" id="GO:0031966">
    <property type="term" value="C:mitochondrial membrane"/>
    <property type="evidence" value="ECO:0007669"/>
    <property type="project" value="UniProtKB-SubCell"/>
</dbReference>
<evidence type="ECO:0000256" key="1">
    <source>
        <dbReference type="ARBA" id="ARBA00023128"/>
    </source>
</evidence>
<keyword evidence="2" id="KW-0472">Membrane</keyword>
<dbReference type="EMBL" id="MK294991">
    <property type="protein sequence ID" value="QDM58067.1"/>
    <property type="molecule type" value="Genomic_DNA"/>
</dbReference>
<sequence>MQNLFFFFETSGSFTNGYFSLSLNILDCICIFTAICVIISKNPIVSVLFLIGLFLAISCHLLISGVNFIGLSYLLVYVGAVSILFLFILMLINIRISELLNNNTNVIPLALIIAFLFNYPVYDLLPYNSNNDILNNTSLSYNVKNVLLDFYNYSFYFNLDKTSYVSSKLWDGTLAETTHISSIGDIMYTSYSIWLILTSIILLLAMVGAIVITIKQSEGTLSSPKPHVL</sequence>
<feature type="transmembrane region" description="Helical" evidence="2">
    <location>
        <begin position="47"/>
        <end position="68"/>
    </location>
</feature>
<dbReference type="FunFam" id="1.20.120.1200:FF:000008">
    <property type="entry name" value="NADH-ubiquinone oxidoreductase chain 6"/>
    <property type="match status" value="1"/>
</dbReference>
<protein>
    <recommendedName>
        <fullName evidence="2">NADH-ubiquinone oxidoreductase chain 6</fullName>
        <ecNumber evidence="2">7.1.1.2</ecNumber>
    </recommendedName>
</protein>
<dbReference type="Gene3D" id="1.20.120.1200">
    <property type="entry name" value="NADH-ubiquinone/plastoquinone oxidoreductase chain 6, subunit NuoJ"/>
    <property type="match status" value="1"/>
</dbReference>
<keyword evidence="2" id="KW-1278">Translocase</keyword>
<dbReference type="Pfam" id="PF00499">
    <property type="entry name" value="Oxidored_q3"/>
    <property type="match status" value="1"/>
</dbReference>
<dbReference type="PANTHER" id="PTHR33269:SF17">
    <property type="entry name" value="NADH-UBIQUINONE OXIDOREDUCTASE CHAIN 6"/>
    <property type="match status" value="1"/>
</dbReference>
<keyword evidence="2" id="KW-0813">Transport</keyword>
<accession>A0A515MN47</accession>
<geneLocation type="mitochondrion" evidence="3"/>